<evidence type="ECO:0000256" key="1">
    <source>
        <dbReference type="SAM" id="MobiDB-lite"/>
    </source>
</evidence>
<dbReference type="Proteomes" id="UP000437736">
    <property type="component" value="Unassembled WGS sequence"/>
</dbReference>
<proteinExistence type="predicted"/>
<reference evidence="2 3" key="1">
    <citation type="submission" date="2019-11" db="EMBL/GenBank/DDBJ databases">
        <title>Acidiferrimicrobium australis gen. nov., sp. nov., an acidophilic and obligately heterotrophic, member of the Actinobacteria that catalyses dissimilatory oxido- reduction of iron isolated from metal-rich acidic water in Chile.</title>
        <authorList>
            <person name="Gonzalez D."/>
            <person name="Huber K."/>
            <person name="Hedrich S."/>
            <person name="Rojas-Villalobos C."/>
            <person name="Quatrini R."/>
            <person name="Dinamarca M.A."/>
            <person name="Schwarz A."/>
            <person name="Canales C."/>
            <person name="Nancucheo I."/>
        </authorList>
    </citation>
    <scope>NUCLEOTIDE SEQUENCE [LARGE SCALE GENOMIC DNA]</scope>
    <source>
        <strain evidence="2 3">USS-CCA1</strain>
    </source>
</reference>
<name>A0ABW9QRW7_9ACTN</name>
<feature type="region of interest" description="Disordered" evidence="1">
    <location>
        <begin position="113"/>
        <end position="150"/>
    </location>
</feature>
<accession>A0ABW9QRW7</accession>
<gene>
    <name evidence="2" type="ORF">GHK86_04840</name>
</gene>
<protein>
    <submittedName>
        <fullName evidence="2">Uncharacterized protein</fullName>
    </submittedName>
</protein>
<sequence length="150" mass="15643">MPWPDPGLERVGHRPGSPYVEACWVSVIGPSAAWAWQRLARQAVSHPGSSVEVAELSASLGLGAPHGRNATIYRTLARLASFGAATPGPAATLAVRTALPDLAARHLSRAPQSVRAAHHALTGRPLPPPTRSPLTPDPVIDPHPVPVTPA</sequence>
<dbReference type="EMBL" id="WJHE01000201">
    <property type="protein sequence ID" value="MST32052.1"/>
    <property type="molecule type" value="Genomic_DNA"/>
</dbReference>
<keyword evidence="3" id="KW-1185">Reference proteome</keyword>
<comment type="caution">
    <text evidence="2">The sequence shown here is derived from an EMBL/GenBank/DDBJ whole genome shotgun (WGS) entry which is preliminary data.</text>
</comment>
<evidence type="ECO:0000313" key="3">
    <source>
        <dbReference type="Proteomes" id="UP000437736"/>
    </source>
</evidence>
<evidence type="ECO:0000313" key="2">
    <source>
        <dbReference type="EMBL" id="MST32052.1"/>
    </source>
</evidence>
<organism evidence="2 3">
    <name type="scientific">Acidiferrimicrobium australe</name>
    <dbReference type="NCBI Taxonomy" id="2664430"/>
    <lineage>
        <taxon>Bacteria</taxon>
        <taxon>Bacillati</taxon>
        <taxon>Actinomycetota</taxon>
        <taxon>Acidimicrobiia</taxon>
        <taxon>Acidimicrobiales</taxon>
        <taxon>Acidimicrobiaceae</taxon>
        <taxon>Acidiferrimicrobium</taxon>
    </lineage>
</organism>
<feature type="compositionally biased region" description="Pro residues" evidence="1">
    <location>
        <begin position="125"/>
        <end position="150"/>
    </location>
</feature>